<sequence>MNHGGTYEHTYRGGTVVRGGELEVTDDKSLGDVAGAVALDGGTLMLAGVSELRHDLVAGNNGGTIDIGGDTRLTGSGTGTGNVTFTGGRLLLAGKLAWSGETIIDSDATLSVAAEGALSSASTLRLNKGARFDLASAQTIGGLAGAGTINFTPMGRLIIGANNADTTFEGTFNGGGPLTKSGTGRLNLTGDNSKFLGSFVVEQGLLAVNGDFSQSQVEIGANGRLGGVGTVRSIRGVEGQTGGVIAPGNSIGTLTVQGDLDLSGLILEAEVDTDGNSDVLTVLGTAYLKGGTLRIDSGSQVFEPSKPYSFMRAASVEGSFTSVVHDFTFMDADIVIDENGEIRIVMERNTVDFSSAARTANQKAVAAGIGEVGKTNPLYVGLLQLNEQSAPTAFDALSGEIHASAKSALVEDTRHVRAAALDRLRSGAAEASANAAYNVWAKGFGTDGSLKGNGNAAGLDRSIGGILGGVDGVFDGWTLGFLAGYSHSSFDVDARTSSGKADTFHFGAYGGNRWNGLGIRGGLAYAWSNVETNRAVGFGGLGEKLTADYNAGALHAFGEVGYQLDMGGATFEPFANLAHIHLRTHGYDEKGGATALSAGARSMDTTFLTLGLHASSTFDVSGISVTARGTVGWQHAFGDVEPAATHRLAFGNDFTVTGAPVAKNAAVVEAGLDFSITPDASLNVSYSGAFGNGNREHGGRIGLNVKF</sequence>
<keyword evidence="4" id="KW-1185">Reference proteome</keyword>
<protein>
    <submittedName>
        <fullName evidence="3">Autotransporter domain-containing protein</fullName>
    </submittedName>
</protein>
<dbReference type="InterPro" id="IPR006315">
    <property type="entry name" value="OM_autotransptr_brl_dom"/>
</dbReference>
<dbReference type="Gene3D" id="2.40.128.130">
    <property type="entry name" value="Autotransporter beta-domain"/>
    <property type="match status" value="1"/>
</dbReference>
<name>A0ABW5DBT1_9HYPH</name>
<dbReference type="SUPFAM" id="SSF51126">
    <property type="entry name" value="Pectin lyase-like"/>
    <property type="match status" value="2"/>
</dbReference>
<accession>A0ABW5DBT1</accession>
<comment type="caution">
    <text evidence="3">The sequence shown here is derived from an EMBL/GenBank/DDBJ whole genome shotgun (WGS) entry which is preliminary data.</text>
</comment>
<evidence type="ECO:0000259" key="2">
    <source>
        <dbReference type="PROSITE" id="PS51208"/>
    </source>
</evidence>
<dbReference type="Pfam" id="PF03797">
    <property type="entry name" value="Autotransporter"/>
    <property type="match status" value="1"/>
</dbReference>
<dbReference type="NCBIfam" id="TIGR02601">
    <property type="entry name" value="autotrns_rpt"/>
    <property type="match status" value="1"/>
</dbReference>
<reference evidence="4" key="1">
    <citation type="journal article" date="2019" name="Int. J. Syst. Evol. Microbiol.">
        <title>The Global Catalogue of Microorganisms (GCM) 10K type strain sequencing project: providing services to taxonomists for standard genome sequencing and annotation.</title>
        <authorList>
            <consortium name="The Broad Institute Genomics Platform"/>
            <consortium name="The Broad Institute Genome Sequencing Center for Infectious Disease"/>
            <person name="Wu L."/>
            <person name="Ma J."/>
        </authorList>
    </citation>
    <scope>NUCLEOTIDE SEQUENCE [LARGE SCALE GENOMIC DNA]</scope>
    <source>
        <strain evidence="4">KCTC 23707</strain>
    </source>
</reference>
<evidence type="ECO:0000256" key="1">
    <source>
        <dbReference type="ARBA" id="ARBA00022729"/>
    </source>
</evidence>
<dbReference type="InterPro" id="IPR005546">
    <property type="entry name" value="Autotransporte_beta"/>
</dbReference>
<dbReference type="InterPro" id="IPR013425">
    <property type="entry name" value="Autotrns_rpt"/>
</dbReference>
<gene>
    <name evidence="3" type="ORF">ACFSMZ_01975</name>
</gene>
<dbReference type="NCBIfam" id="TIGR01414">
    <property type="entry name" value="autotrans_barl"/>
    <property type="match status" value="1"/>
</dbReference>
<dbReference type="RefSeq" id="WP_345098462.1">
    <property type="nucleotide sequence ID" value="NZ_BAABGS010000016.1"/>
</dbReference>
<feature type="domain" description="Autotransporter" evidence="2">
    <location>
        <begin position="432"/>
        <end position="707"/>
    </location>
</feature>
<organism evidence="3 4">
    <name type="scientific">Chelativorans composti</name>
    <dbReference type="NCBI Taxonomy" id="768533"/>
    <lineage>
        <taxon>Bacteria</taxon>
        <taxon>Pseudomonadati</taxon>
        <taxon>Pseudomonadota</taxon>
        <taxon>Alphaproteobacteria</taxon>
        <taxon>Hyphomicrobiales</taxon>
        <taxon>Phyllobacteriaceae</taxon>
        <taxon>Chelativorans</taxon>
    </lineage>
</organism>
<evidence type="ECO:0000313" key="3">
    <source>
        <dbReference type="EMBL" id="MFD2258538.1"/>
    </source>
</evidence>
<dbReference type="InterPro" id="IPR036709">
    <property type="entry name" value="Autotransporte_beta_dom_sf"/>
</dbReference>
<dbReference type="SMART" id="SM00869">
    <property type="entry name" value="Autotransporter"/>
    <property type="match status" value="1"/>
</dbReference>
<dbReference type="PROSITE" id="PS51208">
    <property type="entry name" value="AUTOTRANSPORTER"/>
    <property type="match status" value="1"/>
</dbReference>
<dbReference type="Proteomes" id="UP001597373">
    <property type="component" value="Unassembled WGS sequence"/>
</dbReference>
<proteinExistence type="predicted"/>
<dbReference type="InterPro" id="IPR011050">
    <property type="entry name" value="Pectin_lyase_fold/virulence"/>
</dbReference>
<dbReference type="SUPFAM" id="SSF103515">
    <property type="entry name" value="Autotransporter"/>
    <property type="match status" value="1"/>
</dbReference>
<dbReference type="EMBL" id="JBHUIR010000006">
    <property type="protein sequence ID" value="MFD2258538.1"/>
    <property type="molecule type" value="Genomic_DNA"/>
</dbReference>
<evidence type="ECO:0000313" key="4">
    <source>
        <dbReference type="Proteomes" id="UP001597373"/>
    </source>
</evidence>
<keyword evidence="1" id="KW-0732">Signal</keyword>